<gene>
    <name evidence="2" type="ORF">PYCCODRAFT_844603</name>
</gene>
<feature type="domain" description="F-box" evidence="1">
    <location>
        <begin position="3"/>
        <end position="51"/>
    </location>
</feature>
<dbReference type="AlphaFoldDB" id="A0A1Y2IE52"/>
<keyword evidence="3" id="KW-1185">Reference proteome</keyword>
<dbReference type="InterPro" id="IPR001810">
    <property type="entry name" value="F-box_dom"/>
</dbReference>
<accession>A0A1Y2IE52</accession>
<dbReference type="Pfam" id="PF00646">
    <property type="entry name" value="F-box"/>
    <property type="match status" value="1"/>
</dbReference>
<evidence type="ECO:0000313" key="2">
    <source>
        <dbReference type="EMBL" id="OSC99425.1"/>
    </source>
</evidence>
<organism evidence="2 3">
    <name type="scientific">Trametes coccinea (strain BRFM310)</name>
    <name type="common">Pycnoporus coccineus</name>
    <dbReference type="NCBI Taxonomy" id="1353009"/>
    <lineage>
        <taxon>Eukaryota</taxon>
        <taxon>Fungi</taxon>
        <taxon>Dikarya</taxon>
        <taxon>Basidiomycota</taxon>
        <taxon>Agaricomycotina</taxon>
        <taxon>Agaricomycetes</taxon>
        <taxon>Polyporales</taxon>
        <taxon>Polyporaceae</taxon>
        <taxon>Trametes</taxon>
    </lineage>
</organism>
<reference evidence="2 3" key="1">
    <citation type="journal article" date="2015" name="Biotechnol. Biofuels">
        <title>Enhanced degradation of softwood versus hardwood by the white-rot fungus Pycnoporus coccineus.</title>
        <authorList>
            <person name="Couturier M."/>
            <person name="Navarro D."/>
            <person name="Chevret D."/>
            <person name="Henrissat B."/>
            <person name="Piumi F."/>
            <person name="Ruiz-Duenas F.J."/>
            <person name="Martinez A.T."/>
            <person name="Grigoriev I.V."/>
            <person name="Riley R."/>
            <person name="Lipzen A."/>
            <person name="Berrin J.G."/>
            <person name="Master E.R."/>
            <person name="Rosso M.N."/>
        </authorList>
    </citation>
    <scope>NUCLEOTIDE SEQUENCE [LARGE SCALE GENOMIC DNA]</scope>
    <source>
        <strain evidence="2 3">BRFM310</strain>
    </source>
</reference>
<evidence type="ECO:0000313" key="3">
    <source>
        <dbReference type="Proteomes" id="UP000193067"/>
    </source>
</evidence>
<dbReference type="STRING" id="1353009.A0A1Y2IE52"/>
<proteinExistence type="predicted"/>
<name>A0A1Y2IE52_TRAC3</name>
<dbReference type="InterPro" id="IPR036047">
    <property type="entry name" value="F-box-like_dom_sf"/>
</dbReference>
<dbReference type="Proteomes" id="UP000193067">
    <property type="component" value="Unassembled WGS sequence"/>
</dbReference>
<dbReference type="SMART" id="SM00256">
    <property type="entry name" value="FBOX"/>
    <property type="match status" value="1"/>
</dbReference>
<dbReference type="EMBL" id="KZ084128">
    <property type="protein sequence ID" value="OSC99425.1"/>
    <property type="molecule type" value="Genomic_DNA"/>
</dbReference>
<evidence type="ECO:0000259" key="1">
    <source>
        <dbReference type="PROSITE" id="PS50181"/>
    </source>
</evidence>
<dbReference type="PROSITE" id="PS50181">
    <property type="entry name" value="FBOX"/>
    <property type="match status" value="1"/>
</dbReference>
<sequence>MAGSRILELPAELQVRILSKLDARSILACRQASPALAQTIDDAVELRYQLELELAGMIDGPPGPASIRDRLDALRRYRAAWYAGRHPVHGITIAPVEPWHTHTGALTSYIEADTGRLKIYRPAGTLCGLAEIDATFDGLGAEIATYPDLCSYTTDPSQDLLVYSWDTHPAAGVQTYAKCAFASLSQHFQPHPLASHPITACLPIPSCGGYAHPQCRGDLVALTVNCDDACPVDMMVVNWKTGIIVWHMHGTPDHQLLLLSNTHALVANSSMPSYDDECFLQIYDFDPTTPINVPLATEDGCLYALAPPSCADRVRHRIVTPHLQWTPRVMQGELPFFSHDPEHLLLVLSITIFFWEEGHPESYLDSESYLLLVPLETLLRSTTGSKIPRGSVVPWDDWGPQGTRMLHVEKHVQGVSPLGSRVSLHNWWSAEEPCVVIIYELNKYANEPICAGPDDGEDDNDNSKDARMAAAAASGIVLADDDWITNSKAWKNPVHTTYPFRKTLRMIPLTDCPEAQPRRCKIHLTLDGLLLVIQHGPHFEDE</sequence>
<dbReference type="CDD" id="cd09917">
    <property type="entry name" value="F-box_SF"/>
    <property type="match status" value="1"/>
</dbReference>
<protein>
    <recommendedName>
        <fullName evidence="1">F-box domain-containing protein</fullName>
    </recommendedName>
</protein>
<dbReference type="SUPFAM" id="SSF81383">
    <property type="entry name" value="F-box domain"/>
    <property type="match status" value="1"/>
</dbReference>
<dbReference type="OrthoDB" id="2747824at2759"/>